<reference evidence="8 9" key="1">
    <citation type="submission" date="2019-12" db="EMBL/GenBank/DDBJ databases">
        <authorList>
            <person name="Li C."/>
            <person name="Zhao J."/>
        </authorList>
    </citation>
    <scope>NUCLEOTIDE SEQUENCE [LARGE SCALE GENOMIC DNA]</scope>
    <source>
        <strain evidence="8 9">NEAU-DD11</strain>
    </source>
</reference>
<dbReference type="EMBL" id="WSES01000002">
    <property type="protein sequence ID" value="MVW59808.1"/>
    <property type="molecule type" value="Genomic_DNA"/>
</dbReference>
<dbReference type="PROSITE" id="PS51257">
    <property type="entry name" value="PROKAR_LIPOPROTEIN"/>
    <property type="match status" value="1"/>
</dbReference>
<evidence type="ECO:0000256" key="3">
    <source>
        <dbReference type="ARBA" id="ARBA00023012"/>
    </source>
</evidence>
<dbReference type="InterPro" id="IPR003594">
    <property type="entry name" value="HATPase_dom"/>
</dbReference>
<dbReference type="Gene3D" id="3.30.565.10">
    <property type="entry name" value="Histidine kinase-like ATPase, C-terminal domain"/>
    <property type="match status" value="1"/>
</dbReference>
<evidence type="ECO:0000313" key="9">
    <source>
        <dbReference type="Proteomes" id="UP000443353"/>
    </source>
</evidence>
<dbReference type="GO" id="GO:0046983">
    <property type="term" value="F:protein dimerization activity"/>
    <property type="evidence" value="ECO:0007669"/>
    <property type="project" value="InterPro"/>
</dbReference>
<dbReference type="InterPro" id="IPR050482">
    <property type="entry name" value="Sensor_HK_TwoCompSys"/>
</dbReference>
<evidence type="ECO:0000256" key="2">
    <source>
        <dbReference type="ARBA" id="ARBA00022777"/>
    </source>
</evidence>
<dbReference type="InterPro" id="IPR011123">
    <property type="entry name" value="Y_Y_Y"/>
</dbReference>
<dbReference type="PANTHER" id="PTHR24421:SF62">
    <property type="entry name" value="SENSORY TRANSDUCTION HISTIDINE KINASE"/>
    <property type="match status" value="1"/>
</dbReference>
<dbReference type="Pfam" id="PF02518">
    <property type="entry name" value="HATPase_c"/>
    <property type="match status" value="1"/>
</dbReference>
<dbReference type="InterPro" id="IPR013783">
    <property type="entry name" value="Ig-like_fold"/>
</dbReference>
<keyword evidence="2" id="KW-0418">Kinase</keyword>
<evidence type="ECO:0000256" key="4">
    <source>
        <dbReference type="SAM" id="SignalP"/>
    </source>
</evidence>
<keyword evidence="1" id="KW-0808">Transferase</keyword>
<protein>
    <recommendedName>
        <fullName evidence="10">Histidine kinase</fullName>
    </recommendedName>
</protein>
<name>A0A7X3K6J0_9BURK</name>
<feature type="chain" id="PRO_5030747793" description="Histidine kinase" evidence="4">
    <location>
        <begin position="24"/>
        <end position="982"/>
    </location>
</feature>
<dbReference type="CDD" id="cd00146">
    <property type="entry name" value="PKD"/>
    <property type="match status" value="1"/>
</dbReference>
<evidence type="ECO:0000259" key="5">
    <source>
        <dbReference type="Pfam" id="PF02518"/>
    </source>
</evidence>
<dbReference type="Gene3D" id="2.130.10.10">
    <property type="entry name" value="YVTN repeat-like/Quinoprotein amine dehydrogenase"/>
    <property type="match status" value="4"/>
</dbReference>
<dbReference type="Pfam" id="PF07495">
    <property type="entry name" value="Y_Y_Y"/>
    <property type="match status" value="1"/>
</dbReference>
<dbReference type="Proteomes" id="UP000443353">
    <property type="component" value="Unassembled WGS sequence"/>
</dbReference>
<evidence type="ECO:0000259" key="6">
    <source>
        <dbReference type="Pfam" id="PF07495"/>
    </source>
</evidence>
<dbReference type="SUPFAM" id="SSF63829">
    <property type="entry name" value="Calcium-dependent phosphotriesterase"/>
    <property type="match status" value="2"/>
</dbReference>
<dbReference type="Pfam" id="PF07730">
    <property type="entry name" value="HisKA_3"/>
    <property type="match status" value="1"/>
</dbReference>
<accession>A0A7X3K6J0</accession>
<feature type="domain" description="Histidine kinase/HSP90-like ATPase" evidence="5">
    <location>
        <begin position="888"/>
        <end position="978"/>
    </location>
</feature>
<dbReference type="GO" id="GO:0000155">
    <property type="term" value="F:phosphorelay sensor kinase activity"/>
    <property type="evidence" value="ECO:0007669"/>
    <property type="project" value="InterPro"/>
</dbReference>
<feature type="domain" description="Two component regulator three Y" evidence="6">
    <location>
        <begin position="672"/>
        <end position="733"/>
    </location>
</feature>
<dbReference type="RefSeq" id="WP_160407968.1">
    <property type="nucleotide sequence ID" value="NZ_WSES01000002.1"/>
</dbReference>
<sequence>MTSIFRPVAALVAAVACIHPAHAAPVDKAPVLDLPHASWTAREGAPSNITGIAQTPDGWIWIGSTSGLYKFDGVRFLRAAGSEAPLSSNVAGIGVLPDGRMWVGYKYGGVSLMADGRMHHYPGGKAGGPAGSVFAAARDAGGRLWLATGRGLLVLGADGRWQPCDPALGVPDSGFASLLADRDGTLWAGGTAGVFVLPKGGARFELLTPLSTLLPLVAHPDGSIWATDEARSTLRMLAGPARGTPSAWDVPKGATLFAFDRDGHAWMADGAGIVRGAADGRLGRMWAEHGLSGRKVQAVFEDRERNIWVGTESGLDRFRAPRVRAEALSGDAASDALPLAGGAGAGVWAGHAWLAAPGAPARDYGHAPPGVNDTITALYRGPAGDVWAAGFGGLWTVRPDGSGWRRLHPGIEGPATTYAMAQDSAGTLWMALGRRGVAAWRDGRWIAGGGVASLETYAAATVAADRRGRVWFGSVGDDLVLLDGGRIRHYGRADGLTVGTVVQILPAGAGAWIGGENGLMHFDGTRFTPVAGRNGEPFAGITGMVFARDGTLWLNGAGGISSIAPAEQQQVLRDPGYAVAYGRLDYRDGLRGTAGAIIPVPSATRSDDGTLWFTTIGGVYGFDPAALPRNTLVPPVVVTGLKSGATAFTASDGTRLPAGTDTLDVDFTALSYREPGRVAFRYRLDGVDHDWRDGGERSAHYTNLGPGHYRFRVLASNDDGVWNTEGASLAFDIAPHLVQTAWFRVLCVVAALVVTWRLQLFWMRRTARRLAVRMGERTAERERIARELHDTLLQSIQGLMLLFWSTASRLTADARAPLEAALERANGVVAEGRDRVAGLRTSAVPDADLAGALRRFAEPLARDAGIAFHLYADGRARRLREPAADEAFAIAREALWNAFRHARARAVDVTLQYAPSALVVTIADNGVGLPDDIDLERGRDGHWGIPGLRERARTLGAALTVQTAPGDGTAWTLRVPAPIAYA</sequence>
<evidence type="ECO:0000256" key="1">
    <source>
        <dbReference type="ARBA" id="ARBA00022679"/>
    </source>
</evidence>
<dbReference type="Gene3D" id="2.60.40.10">
    <property type="entry name" value="Immunoglobulins"/>
    <property type="match status" value="1"/>
</dbReference>
<organism evidence="8 9">
    <name type="scientific">Massilia cellulosiltytica</name>
    <dbReference type="NCBI Taxonomy" id="2683234"/>
    <lineage>
        <taxon>Bacteria</taxon>
        <taxon>Pseudomonadati</taxon>
        <taxon>Pseudomonadota</taxon>
        <taxon>Betaproteobacteria</taxon>
        <taxon>Burkholderiales</taxon>
        <taxon>Oxalobacteraceae</taxon>
        <taxon>Telluria group</taxon>
        <taxon>Massilia</taxon>
    </lineage>
</organism>
<keyword evidence="9" id="KW-1185">Reference proteome</keyword>
<dbReference type="AlphaFoldDB" id="A0A7X3K6J0"/>
<dbReference type="InterPro" id="IPR011712">
    <property type="entry name" value="Sig_transdc_His_kin_sub3_dim/P"/>
</dbReference>
<dbReference type="Gene3D" id="1.20.5.1930">
    <property type="match status" value="1"/>
</dbReference>
<evidence type="ECO:0000313" key="8">
    <source>
        <dbReference type="EMBL" id="MVW59808.1"/>
    </source>
</evidence>
<gene>
    <name evidence="8" type="ORF">GPY61_07680</name>
</gene>
<dbReference type="InterPro" id="IPR036890">
    <property type="entry name" value="HATPase_C_sf"/>
</dbReference>
<feature type="domain" description="Signal transduction histidine kinase subgroup 3 dimerisation and phosphoacceptor" evidence="7">
    <location>
        <begin position="780"/>
        <end position="842"/>
    </location>
</feature>
<dbReference type="GO" id="GO:0016020">
    <property type="term" value="C:membrane"/>
    <property type="evidence" value="ECO:0007669"/>
    <property type="project" value="InterPro"/>
</dbReference>
<feature type="signal peptide" evidence="4">
    <location>
        <begin position="1"/>
        <end position="23"/>
    </location>
</feature>
<comment type="caution">
    <text evidence="8">The sequence shown here is derived from an EMBL/GenBank/DDBJ whole genome shotgun (WGS) entry which is preliminary data.</text>
</comment>
<keyword evidence="3" id="KW-0902">Two-component regulatory system</keyword>
<dbReference type="SUPFAM" id="SSF55874">
    <property type="entry name" value="ATPase domain of HSP90 chaperone/DNA topoisomerase II/histidine kinase"/>
    <property type="match status" value="1"/>
</dbReference>
<proteinExistence type="predicted"/>
<dbReference type="InterPro" id="IPR015943">
    <property type="entry name" value="WD40/YVTN_repeat-like_dom_sf"/>
</dbReference>
<dbReference type="Pfam" id="PF07494">
    <property type="entry name" value="Reg_prop"/>
    <property type="match status" value="1"/>
</dbReference>
<dbReference type="CDD" id="cd16917">
    <property type="entry name" value="HATPase_UhpB-NarQ-NarX-like"/>
    <property type="match status" value="1"/>
</dbReference>
<evidence type="ECO:0000259" key="7">
    <source>
        <dbReference type="Pfam" id="PF07730"/>
    </source>
</evidence>
<evidence type="ECO:0008006" key="10">
    <source>
        <dbReference type="Google" id="ProtNLM"/>
    </source>
</evidence>
<keyword evidence="4" id="KW-0732">Signal</keyword>
<dbReference type="InterPro" id="IPR011110">
    <property type="entry name" value="Reg_prop"/>
</dbReference>
<dbReference type="PANTHER" id="PTHR24421">
    <property type="entry name" value="NITRATE/NITRITE SENSOR PROTEIN NARX-RELATED"/>
    <property type="match status" value="1"/>
</dbReference>